<evidence type="ECO:0000256" key="4">
    <source>
        <dbReference type="ARBA" id="ARBA00022801"/>
    </source>
</evidence>
<dbReference type="InterPro" id="IPR034907">
    <property type="entry name" value="NDK-like_dom"/>
</dbReference>
<keyword evidence="3" id="KW-0217">Developmental protein</keyword>
<dbReference type="InterPro" id="IPR007858">
    <property type="entry name" value="Dpy-30_motif"/>
</dbReference>
<evidence type="ECO:0000256" key="5">
    <source>
        <dbReference type="ARBA" id="ARBA00023273"/>
    </source>
</evidence>
<comment type="similarity">
    <text evidence="2 8 9">Belongs to the NDK family.</text>
</comment>
<dbReference type="GO" id="GO:1902176">
    <property type="term" value="P:negative regulation of oxidative stress-induced intrinsic apoptotic signaling pathway"/>
    <property type="evidence" value="ECO:0007669"/>
    <property type="project" value="TreeGrafter"/>
</dbReference>
<dbReference type="InterPro" id="IPR036850">
    <property type="entry name" value="NDK-like_dom_sf"/>
</dbReference>
<evidence type="ECO:0000256" key="2">
    <source>
        <dbReference type="ARBA" id="ARBA00008142"/>
    </source>
</evidence>
<evidence type="ECO:0000256" key="7">
    <source>
        <dbReference type="ARBA" id="ARBA00080200"/>
    </source>
</evidence>
<dbReference type="CDD" id="cd04418">
    <property type="entry name" value="NDPk5"/>
    <property type="match status" value="1"/>
</dbReference>
<feature type="domain" description="Nucleoside diphosphate kinase-like" evidence="10">
    <location>
        <begin position="13"/>
        <end position="151"/>
    </location>
</feature>
<dbReference type="InterPro" id="IPR001564">
    <property type="entry name" value="Nucleoside_diP_kinase"/>
</dbReference>
<keyword evidence="4" id="KW-0378">Hydrolase</keyword>
<reference evidence="11" key="1">
    <citation type="submission" date="2025-08" db="UniProtKB">
        <authorList>
            <consortium name="Ensembl"/>
        </authorList>
    </citation>
    <scope>IDENTIFICATION</scope>
</reference>
<dbReference type="FunFam" id="1.20.890.10:FF:000008">
    <property type="entry name" value="Nucleoside diphosphate kinase homolog 5"/>
    <property type="match status" value="1"/>
</dbReference>
<dbReference type="GO" id="GO:0006228">
    <property type="term" value="P:UTP biosynthetic process"/>
    <property type="evidence" value="ECO:0007669"/>
    <property type="project" value="InterPro"/>
</dbReference>
<dbReference type="Gene3D" id="3.30.70.141">
    <property type="entry name" value="Nucleoside diphosphate kinase-like domain"/>
    <property type="match status" value="1"/>
</dbReference>
<dbReference type="GO" id="GO:0006241">
    <property type="term" value="P:CTP biosynthetic process"/>
    <property type="evidence" value="ECO:0007669"/>
    <property type="project" value="InterPro"/>
</dbReference>
<dbReference type="GO" id="GO:0006183">
    <property type="term" value="P:GTP biosynthetic process"/>
    <property type="evidence" value="ECO:0007669"/>
    <property type="project" value="InterPro"/>
</dbReference>
<dbReference type="PROSITE" id="PS51374">
    <property type="entry name" value="NDPK_LIKE"/>
    <property type="match status" value="1"/>
</dbReference>
<dbReference type="PANTHER" id="PTHR46161:SF1">
    <property type="entry name" value="NUCLEOSIDE DIPHOSPHATE KINASE HOMOLOG 5"/>
    <property type="match status" value="1"/>
</dbReference>
<dbReference type="Proteomes" id="UP000261540">
    <property type="component" value="Unplaced"/>
</dbReference>
<reference evidence="11" key="2">
    <citation type="submission" date="2025-09" db="UniProtKB">
        <authorList>
            <consortium name="Ensembl"/>
        </authorList>
    </citation>
    <scope>IDENTIFICATION</scope>
</reference>
<dbReference type="GO" id="GO:0003341">
    <property type="term" value="P:cilium movement"/>
    <property type="evidence" value="ECO:0007669"/>
    <property type="project" value="TreeGrafter"/>
</dbReference>
<dbReference type="PANTHER" id="PTHR46161">
    <property type="entry name" value="NUCLEOSIDE DIPHOSPHATE KINASE"/>
    <property type="match status" value="1"/>
</dbReference>
<dbReference type="Ensembl" id="ENSPKIT00000006676.1">
    <property type="protein sequence ID" value="ENSPKIP00000025928.1"/>
    <property type="gene ID" value="ENSPKIG00000008576.1"/>
</dbReference>
<dbReference type="AlphaFoldDB" id="A0A3B3S5Z8"/>
<dbReference type="Pfam" id="PF05186">
    <property type="entry name" value="Dpy-30"/>
    <property type="match status" value="1"/>
</dbReference>
<evidence type="ECO:0000313" key="12">
    <source>
        <dbReference type="Proteomes" id="UP000261540"/>
    </source>
</evidence>
<dbReference type="FunFam" id="3.30.70.141:FF:000010">
    <property type="entry name" value="Nucleoside diphosphate kinase 7"/>
    <property type="match status" value="1"/>
</dbReference>
<sequence length="211" mass="23952">MDDNQTVQARVYVERTLALIKPDAIDKADEIEDIILHSGFTVLQKRKIQLTPEQCSDFYVEQYGKLFFPSLTVFMSSAPVTAYVLARDQAIAYWKSLIGPSNPIKAKETHPNCLRAKYGTSDLRNALHGSDSFSAAEKEIKFMFPNSAVIEPIPTRYAAKDYLNRFVNSTLLNGLTELCKRKPTWKVLKTTWLADWLIENNPNKPKVIHAT</sequence>
<evidence type="ECO:0000256" key="3">
    <source>
        <dbReference type="ARBA" id="ARBA00022473"/>
    </source>
</evidence>
<evidence type="ECO:0000259" key="10">
    <source>
        <dbReference type="SMART" id="SM00562"/>
    </source>
</evidence>
<dbReference type="SMART" id="SM00562">
    <property type="entry name" value="NDK"/>
    <property type="match status" value="1"/>
</dbReference>
<comment type="caution">
    <text evidence="8">Lacks conserved residue(s) required for the propagation of feature annotation.</text>
</comment>
<comment type="subcellular location">
    <subcellularLocation>
        <location evidence="1">Cell projection</location>
        <location evidence="1">Cilium</location>
    </subcellularLocation>
</comment>
<dbReference type="GO" id="GO:0004550">
    <property type="term" value="F:nucleoside diphosphate kinase activity"/>
    <property type="evidence" value="ECO:0007669"/>
    <property type="project" value="InterPro"/>
</dbReference>
<dbReference type="SUPFAM" id="SSF54919">
    <property type="entry name" value="Nucleoside diphosphate kinase, NDK"/>
    <property type="match status" value="1"/>
</dbReference>
<dbReference type="PRINTS" id="PR01243">
    <property type="entry name" value="NUCDPKINASE"/>
</dbReference>
<dbReference type="Gene3D" id="1.20.890.10">
    <property type="entry name" value="cAMP-dependent protein kinase regulatory subunit, dimerization-anchoring domain"/>
    <property type="match status" value="1"/>
</dbReference>
<dbReference type="CDD" id="cd22970">
    <property type="entry name" value="DD_NDKH5-like"/>
    <property type="match status" value="1"/>
</dbReference>
<proteinExistence type="inferred from homology"/>
<dbReference type="GO" id="GO:0016787">
    <property type="term" value="F:hydrolase activity"/>
    <property type="evidence" value="ECO:0007669"/>
    <property type="project" value="UniProtKB-KW"/>
</dbReference>
<keyword evidence="5" id="KW-0966">Cell projection</keyword>
<dbReference type="Pfam" id="PF00334">
    <property type="entry name" value="NDK"/>
    <property type="match status" value="1"/>
</dbReference>
<dbReference type="STRING" id="1676925.ENSPKIP00000025928"/>
<keyword evidence="12" id="KW-1185">Reference proteome</keyword>
<evidence type="ECO:0000256" key="1">
    <source>
        <dbReference type="ARBA" id="ARBA00004138"/>
    </source>
</evidence>
<evidence type="ECO:0000313" key="11">
    <source>
        <dbReference type="Ensembl" id="ENSPKIP00000025928.1"/>
    </source>
</evidence>
<evidence type="ECO:0000256" key="8">
    <source>
        <dbReference type="PROSITE-ProRule" id="PRU00706"/>
    </source>
</evidence>
<name>A0A3B3S5Z8_9TELE</name>
<protein>
    <recommendedName>
        <fullName evidence="6">Nucleoside diphosphate kinase homolog 5</fullName>
    </recommendedName>
    <alternativeName>
        <fullName evidence="7">3'-5' exonuclease NME5</fullName>
    </alternativeName>
</protein>
<evidence type="ECO:0000256" key="6">
    <source>
        <dbReference type="ARBA" id="ARBA00072632"/>
    </source>
</evidence>
<dbReference type="GeneTree" id="ENSGT00940000159595"/>
<accession>A0A3B3S5Z8</accession>
<dbReference type="GO" id="GO:0005929">
    <property type="term" value="C:cilium"/>
    <property type="evidence" value="ECO:0007669"/>
    <property type="project" value="UniProtKB-SubCell"/>
</dbReference>
<evidence type="ECO:0000256" key="9">
    <source>
        <dbReference type="RuleBase" id="RU004011"/>
    </source>
</evidence>
<organism evidence="11 12">
    <name type="scientific">Paramormyrops kingsleyae</name>
    <dbReference type="NCBI Taxonomy" id="1676925"/>
    <lineage>
        <taxon>Eukaryota</taxon>
        <taxon>Metazoa</taxon>
        <taxon>Chordata</taxon>
        <taxon>Craniata</taxon>
        <taxon>Vertebrata</taxon>
        <taxon>Euteleostomi</taxon>
        <taxon>Actinopterygii</taxon>
        <taxon>Neopterygii</taxon>
        <taxon>Teleostei</taxon>
        <taxon>Osteoglossocephala</taxon>
        <taxon>Osteoglossomorpha</taxon>
        <taxon>Osteoglossiformes</taxon>
        <taxon>Mormyridae</taxon>
        <taxon>Paramormyrops</taxon>
    </lineage>
</organism>